<comment type="caution">
    <text evidence="2">The sequence shown here is derived from an EMBL/GenBank/DDBJ whole genome shotgun (WGS) entry which is preliminary data.</text>
</comment>
<feature type="region of interest" description="Disordered" evidence="1">
    <location>
        <begin position="117"/>
        <end position="196"/>
    </location>
</feature>
<organism evidence="2 3">
    <name type="scientific">Phytophthora rubi</name>
    <dbReference type="NCBI Taxonomy" id="129364"/>
    <lineage>
        <taxon>Eukaryota</taxon>
        <taxon>Sar</taxon>
        <taxon>Stramenopiles</taxon>
        <taxon>Oomycota</taxon>
        <taxon>Peronosporomycetes</taxon>
        <taxon>Peronosporales</taxon>
        <taxon>Peronosporaceae</taxon>
        <taxon>Phytophthora</taxon>
    </lineage>
</organism>
<dbReference type="AlphaFoldDB" id="A0A6A3H5J7"/>
<dbReference type="EMBL" id="QXFV01005568">
    <property type="protein sequence ID" value="KAE8964457.1"/>
    <property type="molecule type" value="Genomic_DNA"/>
</dbReference>
<feature type="compositionally biased region" description="Acidic residues" evidence="1">
    <location>
        <begin position="147"/>
        <end position="161"/>
    </location>
</feature>
<accession>A0A6A3H5J7</accession>
<feature type="non-terminal residue" evidence="2">
    <location>
        <position position="304"/>
    </location>
</feature>
<protein>
    <submittedName>
        <fullName evidence="2">Uncharacterized protein</fullName>
    </submittedName>
</protein>
<sequence length="304" mass="32813">MDVILSRVGVSDAQLRQHCEAAVLDELQRADGRVQDAVAALQQALKVARASRELHQSLVLNASEQVQTSFRRLGASCNQIGPLLRLLHRDMGSEQPAAAAVAAVTVTQATEAATAAAAPAVSAPEPPETKPAAPQSSDASTASEYELSSEGDEADDDEPEVVEVTPPSSSKKRKAATLDLSRSPPPAARRKTLKEDTHTVRNYLAHRLEEVQALPADGYSVATHNELATYVRKVFAASADTLDDWQPRDDPTLARLLDEMEKRMGAFKESVAQLKRCKAISDWRKEMTASAFVPSLDLVSMPPK</sequence>
<dbReference type="Proteomes" id="UP000429607">
    <property type="component" value="Unassembled WGS sequence"/>
</dbReference>
<reference evidence="2 3" key="1">
    <citation type="submission" date="2018-09" db="EMBL/GenBank/DDBJ databases">
        <title>Genomic investigation of the strawberry pathogen Phytophthora fragariae indicates pathogenicity is determined by transcriptional variation in three key races.</title>
        <authorList>
            <person name="Adams T.M."/>
            <person name="Armitage A.D."/>
            <person name="Sobczyk M.K."/>
            <person name="Bates H.J."/>
            <person name="Dunwell J.M."/>
            <person name="Nellist C.F."/>
            <person name="Harrison R.J."/>
        </authorList>
    </citation>
    <scope>NUCLEOTIDE SEQUENCE [LARGE SCALE GENOMIC DNA]</scope>
    <source>
        <strain evidence="2 3">SCRP249</strain>
    </source>
</reference>
<evidence type="ECO:0000313" key="3">
    <source>
        <dbReference type="Proteomes" id="UP000429607"/>
    </source>
</evidence>
<evidence type="ECO:0000313" key="2">
    <source>
        <dbReference type="EMBL" id="KAE8964457.1"/>
    </source>
</evidence>
<gene>
    <name evidence="2" type="ORF">PR001_g29050</name>
</gene>
<evidence type="ECO:0000256" key="1">
    <source>
        <dbReference type="SAM" id="MobiDB-lite"/>
    </source>
</evidence>
<proteinExistence type="predicted"/>
<name>A0A6A3H5J7_9STRA</name>